<evidence type="ECO:0000256" key="13">
    <source>
        <dbReference type="PROSITE-ProRule" id="PRU00175"/>
    </source>
</evidence>
<keyword evidence="11 14" id="KW-1133">Transmembrane helix</keyword>
<evidence type="ECO:0000256" key="2">
    <source>
        <dbReference type="ARBA" id="ARBA00004167"/>
    </source>
</evidence>
<dbReference type="InterPro" id="IPR001841">
    <property type="entry name" value="Znf_RING"/>
</dbReference>
<dbReference type="SUPFAM" id="SSF57850">
    <property type="entry name" value="RING/U-box"/>
    <property type="match status" value="1"/>
</dbReference>
<dbReference type="SMART" id="SM00184">
    <property type="entry name" value="RING"/>
    <property type="match status" value="1"/>
</dbReference>
<keyword evidence="6 14" id="KW-0812">Transmembrane</keyword>
<keyword evidence="8 13" id="KW-0863">Zinc-finger</keyword>
<evidence type="ECO:0000256" key="11">
    <source>
        <dbReference type="ARBA" id="ARBA00022989"/>
    </source>
</evidence>
<dbReference type="OrthoDB" id="8062037at2759"/>
<keyword evidence="10" id="KW-0862">Zinc</keyword>
<comment type="pathway">
    <text evidence="3">Protein modification; protein ubiquitination.</text>
</comment>
<dbReference type="EC" id="2.3.2.27" evidence="4"/>
<evidence type="ECO:0000256" key="3">
    <source>
        <dbReference type="ARBA" id="ARBA00004906"/>
    </source>
</evidence>
<dbReference type="RefSeq" id="XP_010922977.2">
    <property type="nucleotide sequence ID" value="XM_010924675.3"/>
</dbReference>
<keyword evidence="5" id="KW-0808">Transferase</keyword>
<dbReference type="Gene3D" id="3.30.40.10">
    <property type="entry name" value="Zinc/RING finger domain, C3HC4 (zinc finger)"/>
    <property type="match status" value="1"/>
</dbReference>
<sequence>MPSPQPKSDSPDSHYFALTIAVVAIIVILSNLIAFACCSPCHFVEYLRRLFRRPEVSTGETNNDKPAKIIPALKYDNEQDEENASDSGCSVCLSPFVDGEYIRQLPPCKHTFHAPCIDMWLYSHSSCPLCRASVPVRPPRRPTAAAGVDPGRQRDIEYSNMVGIVGDLV</sequence>
<feature type="domain" description="RING-type" evidence="15">
    <location>
        <begin position="89"/>
        <end position="131"/>
    </location>
</feature>
<dbReference type="InterPro" id="IPR044600">
    <property type="entry name" value="ATL1/ATL16-like"/>
</dbReference>
<evidence type="ECO:0000256" key="6">
    <source>
        <dbReference type="ARBA" id="ARBA00022692"/>
    </source>
</evidence>
<dbReference type="GO" id="GO:0008270">
    <property type="term" value="F:zinc ion binding"/>
    <property type="evidence" value="ECO:0007669"/>
    <property type="project" value="UniProtKB-KW"/>
</dbReference>
<dbReference type="AlphaFoldDB" id="A0A6I9R9B8"/>
<dbReference type="GO" id="GO:0016567">
    <property type="term" value="P:protein ubiquitination"/>
    <property type="evidence" value="ECO:0007669"/>
    <property type="project" value="UniProtKB-UniPathway"/>
</dbReference>
<dbReference type="KEGG" id="egu:105046151"/>
<protein>
    <recommendedName>
        <fullName evidence="4">RING-type E3 ubiquitin transferase</fullName>
        <ecNumber evidence="4">2.3.2.27</ecNumber>
    </recommendedName>
</protein>
<reference evidence="17" key="1">
    <citation type="submission" date="2025-08" db="UniProtKB">
        <authorList>
            <consortium name="RefSeq"/>
        </authorList>
    </citation>
    <scope>IDENTIFICATION</scope>
</reference>
<feature type="transmembrane region" description="Helical" evidence="14">
    <location>
        <begin position="15"/>
        <end position="44"/>
    </location>
</feature>
<dbReference type="Proteomes" id="UP000504607">
    <property type="component" value="Chromosome 5"/>
</dbReference>
<evidence type="ECO:0000313" key="17">
    <source>
        <dbReference type="RefSeq" id="XP_010922977.2"/>
    </source>
</evidence>
<evidence type="ECO:0000256" key="8">
    <source>
        <dbReference type="ARBA" id="ARBA00022771"/>
    </source>
</evidence>
<dbReference type="GO" id="GO:0016020">
    <property type="term" value="C:membrane"/>
    <property type="evidence" value="ECO:0007669"/>
    <property type="project" value="UniProtKB-SubCell"/>
</dbReference>
<dbReference type="InterPro" id="IPR013083">
    <property type="entry name" value="Znf_RING/FYVE/PHD"/>
</dbReference>
<proteinExistence type="predicted"/>
<dbReference type="InParanoid" id="A0A6I9R9B8"/>
<evidence type="ECO:0000259" key="15">
    <source>
        <dbReference type="PROSITE" id="PS50089"/>
    </source>
</evidence>
<dbReference type="PANTHER" id="PTHR46913:SF1">
    <property type="entry name" value="RING-H2 FINGER PROTEIN ATL16"/>
    <property type="match status" value="1"/>
</dbReference>
<keyword evidence="7" id="KW-0479">Metal-binding</keyword>
<dbReference type="CDD" id="cd16461">
    <property type="entry name" value="RING-H2_EL5-like"/>
    <property type="match status" value="1"/>
</dbReference>
<dbReference type="GO" id="GO:0061630">
    <property type="term" value="F:ubiquitin protein ligase activity"/>
    <property type="evidence" value="ECO:0007669"/>
    <property type="project" value="UniProtKB-EC"/>
</dbReference>
<dbReference type="Pfam" id="PF13639">
    <property type="entry name" value="zf-RING_2"/>
    <property type="match status" value="1"/>
</dbReference>
<evidence type="ECO:0000256" key="14">
    <source>
        <dbReference type="SAM" id="Phobius"/>
    </source>
</evidence>
<gene>
    <name evidence="17" type="primary">LOC105046151</name>
</gene>
<organism evidence="16 17">
    <name type="scientific">Elaeis guineensis var. tenera</name>
    <name type="common">Oil palm</name>
    <dbReference type="NCBI Taxonomy" id="51953"/>
    <lineage>
        <taxon>Eukaryota</taxon>
        <taxon>Viridiplantae</taxon>
        <taxon>Streptophyta</taxon>
        <taxon>Embryophyta</taxon>
        <taxon>Tracheophyta</taxon>
        <taxon>Spermatophyta</taxon>
        <taxon>Magnoliopsida</taxon>
        <taxon>Liliopsida</taxon>
        <taxon>Arecaceae</taxon>
        <taxon>Arecoideae</taxon>
        <taxon>Cocoseae</taxon>
        <taxon>Elaeidinae</taxon>
        <taxon>Elaeis</taxon>
    </lineage>
</organism>
<name>A0A6I9R9B8_ELAGV</name>
<dbReference type="PROSITE" id="PS50089">
    <property type="entry name" value="ZF_RING_2"/>
    <property type="match status" value="1"/>
</dbReference>
<evidence type="ECO:0000313" key="16">
    <source>
        <dbReference type="Proteomes" id="UP000504607"/>
    </source>
</evidence>
<evidence type="ECO:0000256" key="1">
    <source>
        <dbReference type="ARBA" id="ARBA00000900"/>
    </source>
</evidence>
<evidence type="ECO:0000256" key="10">
    <source>
        <dbReference type="ARBA" id="ARBA00022833"/>
    </source>
</evidence>
<dbReference type="PANTHER" id="PTHR46913">
    <property type="entry name" value="RING-H2 FINGER PROTEIN ATL16"/>
    <property type="match status" value="1"/>
</dbReference>
<evidence type="ECO:0000256" key="7">
    <source>
        <dbReference type="ARBA" id="ARBA00022723"/>
    </source>
</evidence>
<dbReference type="UniPathway" id="UPA00143"/>
<evidence type="ECO:0000256" key="12">
    <source>
        <dbReference type="ARBA" id="ARBA00023136"/>
    </source>
</evidence>
<evidence type="ECO:0000256" key="4">
    <source>
        <dbReference type="ARBA" id="ARBA00012483"/>
    </source>
</evidence>
<keyword evidence="12 14" id="KW-0472">Membrane</keyword>
<keyword evidence="9" id="KW-0833">Ubl conjugation pathway</keyword>
<accession>A0A6I9R9B8</accession>
<evidence type="ECO:0000256" key="5">
    <source>
        <dbReference type="ARBA" id="ARBA00022679"/>
    </source>
</evidence>
<keyword evidence="16" id="KW-1185">Reference proteome</keyword>
<comment type="catalytic activity">
    <reaction evidence="1">
        <text>S-ubiquitinyl-[E2 ubiquitin-conjugating enzyme]-L-cysteine + [acceptor protein]-L-lysine = [E2 ubiquitin-conjugating enzyme]-L-cysteine + N(6)-ubiquitinyl-[acceptor protein]-L-lysine.</text>
        <dbReference type="EC" id="2.3.2.27"/>
    </reaction>
</comment>
<comment type="subcellular location">
    <subcellularLocation>
        <location evidence="2">Membrane</location>
        <topology evidence="2">Single-pass membrane protein</topology>
    </subcellularLocation>
</comment>
<evidence type="ECO:0000256" key="9">
    <source>
        <dbReference type="ARBA" id="ARBA00022786"/>
    </source>
</evidence>